<evidence type="ECO:0000313" key="3">
    <source>
        <dbReference type="Proteomes" id="UP000184612"/>
    </source>
</evidence>
<evidence type="ECO:0000313" key="2">
    <source>
        <dbReference type="EMBL" id="SHO42975.1"/>
    </source>
</evidence>
<dbReference type="STRING" id="1121345.SAMN02745217_00044"/>
<dbReference type="AlphaFoldDB" id="A0A1M7XW71"/>
<dbReference type="OrthoDB" id="1739094at2"/>
<dbReference type="EMBL" id="FRFD01000003">
    <property type="protein sequence ID" value="SHO42975.1"/>
    <property type="molecule type" value="Genomic_DNA"/>
</dbReference>
<gene>
    <name evidence="2" type="ORF">SAMN02745217_00044</name>
</gene>
<dbReference type="SUPFAM" id="SSF52218">
    <property type="entry name" value="Flavoproteins"/>
    <property type="match status" value="1"/>
</dbReference>
<proteinExistence type="predicted"/>
<dbReference type="GO" id="GO:0016651">
    <property type="term" value="F:oxidoreductase activity, acting on NAD(P)H"/>
    <property type="evidence" value="ECO:0007669"/>
    <property type="project" value="UniProtKB-ARBA"/>
</dbReference>
<organism evidence="2 3">
    <name type="scientific">Anaerocolumna xylanovorans DSM 12503</name>
    <dbReference type="NCBI Taxonomy" id="1121345"/>
    <lineage>
        <taxon>Bacteria</taxon>
        <taxon>Bacillati</taxon>
        <taxon>Bacillota</taxon>
        <taxon>Clostridia</taxon>
        <taxon>Lachnospirales</taxon>
        <taxon>Lachnospiraceae</taxon>
        <taxon>Anaerocolumna</taxon>
    </lineage>
</organism>
<evidence type="ECO:0000259" key="1">
    <source>
        <dbReference type="Pfam" id="PF12724"/>
    </source>
</evidence>
<dbReference type="Proteomes" id="UP000184612">
    <property type="component" value="Unassembled WGS sequence"/>
</dbReference>
<dbReference type="InterPro" id="IPR029039">
    <property type="entry name" value="Flavoprotein-like_sf"/>
</dbReference>
<feature type="domain" description="Flavodoxin" evidence="1">
    <location>
        <begin position="8"/>
        <end position="99"/>
    </location>
</feature>
<dbReference type="Gene3D" id="3.40.50.360">
    <property type="match status" value="1"/>
</dbReference>
<dbReference type="RefSeq" id="WP_073586813.1">
    <property type="nucleotide sequence ID" value="NZ_FRFD01000003.1"/>
</dbReference>
<reference evidence="2 3" key="1">
    <citation type="submission" date="2016-12" db="EMBL/GenBank/DDBJ databases">
        <authorList>
            <person name="Song W.-J."/>
            <person name="Kurnit D.M."/>
        </authorList>
    </citation>
    <scope>NUCLEOTIDE SEQUENCE [LARGE SCALE GENOMIC DNA]</scope>
    <source>
        <strain evidence="2 3">DSM 12503</strain>
    </source>
</reference>
<accession>A0A1M7XW71</accession>
<dbReference type="GO" id="GO:0010181">
    <property type="term" value="F:FMN binding"/>
    <property type="evidence" value="ECO:0007669"/>
    <property type="project" value="InterPro"/>
</dbReference>
<name>A0A1M7XW71_9FIRM</name>
<dbReference type="InterPro" id="IPR026816">
    <property type="entry name" value="Flavodoxin_dom"/>
</dbReference>
<keyword evidence="3" id="KW-1185">Reference proteome</keyword>
<sequence length="149" mass="16494">MDKKITTVRYFSKTGNTKKLAIEIANAAGCEAYTIDKPVKEKVDVLFLGASVYWGGIDSQVKEFIRTLDANKIGKVAVFSTSALAQRAYPEIKKLLLSQGIQTAEGDFYCRGQFKVMHRERPDAEDLKAARKYAEVISKGLAGEKKVAK</sequence>
<protein>
    <submittedName>
        <fullName evidence="2">Flavodoxin</fullName>
    </submittedName>
</protein>
<dbReference type="Pfam" id="PF12724">
    <property type="entry name" value="Flavodoxin_5"/>
    <property type="match status" value="1"/>
</dbReference>